<evidence type="ECO:0000313" key="4">
    <source>
        <dbReference type="Proteomes" id="UP000319980"/>
    </source>
</evidence>
<sequence>MGGQAGRNRDDTWTQALRSGRNPRDRGGVRVLASMAAPVGGCWSTQCLRPVADIAPNGGVSLASATEWNASSMRALLPLLIAVFLVTGAAAPVPSQGKDKDRKAEEKRAKKAAQEAALAALQRGEILPLARIMAIATSLVPGDIIEIEYKAGPQYEIEVLTPSGRIREIKLDARTGEVIKIKDK</sequence>
<dbReference type="Proteomes" id="UP000319980">
    <property type="component" value="Unassembled WGS sequence"/>
</dbReference>
<dbReference type="Gene3D" id="3.10.450.40">
    <property type="match status" value="1"/>
</dbReference>
<organism evidence="3 4">
    <name type="scientific">Luteimonas marina</name>
    <dbReference type="NCBI Taxonomy" id="488485"/>
    <lineage>
        <taxon>Bacteria</taxon>
        <taxon>Pseudomonadati</taxon>
        <taxon>Pseudomonadota</taxon>
        <taxon>Gammaproteobacteria</taxon>
        <taxon>Lysobacterales</taxon>
        <taxon>Lysobacteraceae</taxon>
        <taxon>Luteimonas</taxon>
    </lineage>
</organism>
<dbReference type="EMBL" id="VOHK01000003">
    <property type="protein sequence ID" value="TWT21450.1"/>
    <property type="molecule type" value="Genomic_DNA"/>
</dbReference>
<reference evidence="3 4" key="1">
    <citation type="journal article" date="2008" name="Int. J. Syst. Evol. Microbiol.">
        <title>Luteimonas marina sp. nov., isolated from seawater.</title>
        <authorList>
            <person name="Baik K.S."/>
            <person name="Park S.C."/>
            <person name="Kim M.S."/>
            <person name="Kim E.M."/>
            <person name="Park C."/>
            <person name="Chun J."/>
            <person name="Seong C.N."/>
        </authorList>
    </citation>
    <scope>NUCLEOTIDE SEQUENCE [LARGE SCALE GENOMIC DNA]</scope>
    <source>
        <strain evidence="3 4">FR1330</strain>
    </source>
</reference>
<evidence type="ECO:0000259" key="2">
    <source>
        <dbReference type="Pfam" id="PF03413"/>
    </source>
</evidence>
<feature type="region of interest" description="Disordered" evidence="1">
    <location>
        <begin position="1"/>
        <end position="25"/>
    </location>
</feature>
<name>A0A5C5U7T2_9GAMM</name>
<feature type="domain" description="PepSY" evidence="2">
    <location>
        <begin position="127"/>
        <end position="181"/>
    </location>
</feature>
<keyword evidence="4" id="KW-1185">Reference proteome</keyword>
<proteinExistence type="predicted"/>
<accession>A0A5C5U7T2</accession>
<dbReference type="AlphaFoldDB" id="A0A5C5U7T2"/>
<dbReference type="Pfam" id="PF03413">
    <property type="entry name" value="PepSY"/>
    <property type="match status" value="1"/>
</dbReference>
<gene>
    <name evidence="3" type="ORF">FQY83_08910</name>
</gene>
<protein>
    <recommendedName>
        <fullName evidence="2">PepSY domain-containing protein</fullName>
    </recommendedName>
</protein>
<dbReference type="InterPro" id="IPR025711">
    <property type="entry name" value="PepSY"/>
</dbReference>
<evidence type="ECO:0000313" key="3">
    <source>
        <dbReference type="EMBL" id="TWT21450.1"/>
    </source>
</evidence>
<evidence type="ECO:0000256" key="1">
    <source>
        <dbReference type="SAM" id="MobiDB-lite"/>
    </source>
</evidence>
<comment type="caution">
    <text evidence="3">The sequence shown here is derived from an EMBL/GenBank/DDBJ whole genome shotgun (WGS) entry which is preliminary data.</text>
</comment>